<evidence type="ECO:0000313" key="3">
    <source>
        <dbReference type="Proteomes" id="UP001190700"/>
    </source>
</evidence>
<dbReference type="AlphaFoldDB" id="A0AAE0F1Q6"/>
<gene>
    <name evidence="2" type="ORF">CYMTET_42226</name>
    <name evidence="1" type="ORF">CYMTET_42229</name>
</gene>
<proteinExistence type="predicted"/>
<dbReference type="EMBL" id="LGRX02028235">
    <property type="protein sequence ID" value="KAK3248301.1"/>
    <property type="molecule type" value="Genomic_DNA"/>
</dbReference>
<name>A0AAE0F1Q6_9CHLO</name>
<accession>A0AAE0F1Q6</accession>
<reference evidence="2 3" key="1">
    <citation type="journal article" date="2015" name="Genome Biol. Evol.">
        <title>Comparative Genomics of a Bacterivorous Green Alga Reveals Evolutionary Causalities and Consequences of Phago-Mixotrophic Mode of Nutrition.</title>
        <authorList>
            <person name="Burns J.A."/>
            <person name="Paasch A."/>
            <person name="Narechania A."/>
            <person name="Kim E."/>
        </authorList>
    </citation>
    <scope>NUCLEOTIDE SEQUENCE [LARGE SCALE GENOMIC DNA]</scope>
    <source>
        <strain evidence="2">PLY_AMNH</strain>
    </source>
</reference>
<evidence type="ECO:0000313" key="1">
    <source>
        <dbReference type="EMBL" id="KAK3248301.1"/>
    </source>
</evidence>
<reference evidence="2" key="2">
    <citation type="submission" date="2023-06" db="EMBL/GenBank/DDBJ databases">
        <title>Long-read-based genome assembly of the green algal bacterivore Cymbomonas tetramitiformis.</title>
        <authorList>
            <person name="Gyaltshen Y."/>
            <person name="Rozenberg A."/>
            <person name="Paasch A."/>
            <person name="Burns J.A."/>
            <person name="Warring S."/>
            <person name="Larson R."/>
            <person name="Maurer-Alcala X."/>
            <person name="Dacks J."/>
            <person name="Kim E."/>
        </authorList>
    </citation>
    <scope>NUCLEOTIDE SEQUENCE</scope>
    <source>
        <strain evidence="2">PLY_AMNH</strain>
    </source>
</reference>
<protein>
    <submittedName>
        <fullName evidence="2">Uncharacterized protein</fullName>
    </submittedName>
</protein>
<dbReference type="Proteomes" id="UP001190700">
    <property type="component" value="Unassembled WGS sequence"/>
</dbReference>
<organism evidence="2 3">
    <name type="scientific">Cymbomonas tetramitiformis</name>
    <dbReference type="NCBI Taxonomy" id="36881"/>
    <lineage>
        <taxon>Eukaryota</taxon>
        <taxon>Viridiplantae</taxon>
        <taxon>Chlorophyta</taxon>
        <taxon>Pyramimonadophyceae</taxon>
        <taxon>Pyramimonadales</taxon>
        <taxon>Pyramimonadaceae</taxon>
        <taxon>Cymbomonas</taxon>
    </lineage>
</organism>
<dbReference type="EMBL" id="LGRX02028234">
    <property type="protein sequence ID" value="KAK3248304.1"/>
    <property type="molecule type" value="Genomic_DNA"/>
</dbReference>
<comment type="caution">
    <text evidence="2">The sequence shown here is derived from an EMBL/GenBank/DDBJ whole genome shotgun (WGS) entry which is preliminary data.</text>
</comment>
<evidence type="ECO:0000313" key="2">
    <source>
        <dbReference type="EMBL" id="KAK3248304.1"/>
    </source>
</evidence>
<sequence>MNAMAGDEGMPDLLQVVLAMKTQLNDMVSQVKKLQGVVDVKGHTPRAEKARRGVKTFRMAATELLEVGGGDWHQGYFCQKGGDQQPLPLPFTKAAVILYRFALHPGMHLPLNLILSNE</sequence>
<keyword evidence="3" id="KW-1185">Reference proteome</keyword>